<evidence type="ECO:0000256" key="2">
    <source>
        <dbReference type="SAM" id="Phobius"/>
    </source>
</evidence>
<organism evidence="3 4">
    <name type="scientific">Micromonospora olivasterospora</name>
    <dbReference type="NCBI Taxonomy" id="1880"/>
    <lineage>
        <taxon>Bacteria</taxon>
        <taxon>Bacillati</taxon>
        <taxon>Actinomycetota</taxon>
        <taxon>Actinomycetes</taxon>
        <taxon>Micromonosporales</taxon>
        <taxon>Micromonosporaceae</taxon>
        <taxon>Micromonospora</taxon>
    </lineage>
</organism>
<feature type="region of interest" description="Disordered" evidence="1">
    <location>
        <begin position="1"/>
        <end position="20"/>
    </location>
</feature>
<name>A0A562I9Q7_MICOL</name>
<proteinExistence type="predicted"/>
<reference evidence="3 4" key="1">
    <citation type="submission" date="2019-07" db="EMBL/GenBank/DDBJ databases">
        <title>R&amp;d 2014.</title>
        <authorList>
            <person name="Klenk H.-P."/>
        </authorList>
    </citation>
    <scope>NUCLEOTIDE SEQUENCE [LARGE SCALE GENOMIC DNA]</scope>
    <source>
        <strain evidence="3 4">DSM 43868</strain>
    </source>
</reference>
<keyword evidence="2" id="KW-0472">Membrane</keyword>
<dbReference type="RefSeq" id="WP_145774602.1">
    <property type="nucleotide sequence ID" value="NZ_BAAATQ010000024.1"/>
</dbReference>
<dbReference type="OrthoDB" id="3695060at2"/>
<sequence>MAAGKQPDGGRPGKPATRDAGGRLVRISTVVVASTCIGFGVAGCDSGGADVPAPTAVERGDTVPILQRSFASQGICYGWQLEDSGEVVSVGSNLGGGVSASTEDSRCPRWVEVIADIRYTSESSEANDWATVYLNGSSDFRPRDLTTIQLNLGRFGLTNDVFLDDPGWAITRAAVTVPLLMAEAGLTQPAAVPAASPVASVAPLPDAGTDLWRDRRAYLIATGALLLVTALFVTVGLVQRRRQLRAAVPAQRPEADRARSRTRESA</sequence>
<accession>A0A562I9Q7</accession>
<dbReference type="AlphaFoldDB" id="A0A562I9Q7"/>
<dbReference type="EMBL" id="VLKE01000001">
    <property type="protein sequence ID" value="TWH67622.1"/>
    <property type="molecule type" value="Genomic_DNA"/>
</dbReference>
<evidence type="ECO:0000313" key="4">
    <source>
        <dbReference type="Proteomes" id="UP000319825"/>
    </source>
</evidence>
<keyword evidence="2" id="KW-1133">Transmembrane helix</keyword>
<evidence type="ECO:0000256" key="1">
    <source>
        <dbReference type="SAM" id="MobiDB-lite"/>
    </source>
</evidence>
<dbReference type="Proteomes" id="UP000319825">
    <property type="component" value="Unassembled WGS sequence"/>
</dbReference>
<keyword evidence="2" id="KW-0812">Transmembrane</keyword>
<comment type="caution">
    <text evidence="3">The sequence shown here is derived from an EMBL/GenBank/DDBJ whole genome shotgun (WGS) entry which is preliminary data.</text>
</comment>
<protein>
    <submittedName>
        <fullName evidence="3">Uncharacterized protein</fullName>
    </submittedName>
</protein>
<gene>
    <name evidence="3" type="ORF">JD77_02602</name>
</gene>
<evidence type="ECO:0000313" key="3">
    <source>
        <dbReference type="EMBL" id="TWH67622.1"/>
    </source>
</evidence>
<feature type="transmembrane region" description="Helical" evidence="2">
    <location>
        <begin position="217"/>
        <end position="238"/>
    </location>
</feature>
<keyword evidence="4" id="KW-1185">Reference proteome</keyword>